<evidence type="ECO:0000256" key="2">
    <source>
        <dbReference type="ARBA" id="ARBA00002764"/>
    </source>
</evidence>
<dbReference type="GO" id="GO:0005978">
    <property type="term" value="P:glycogen biosynthetic process"/>
    <property type="evidence" value="ECO:0007669"/>
    <property type="project" value="UniProtKB-UniRule"/>
</dbReference>
<evidence type="ECO:0000313" key="14">
    <source>
        <dbReference type="EMBL" id="QCU89538.1"/>
    </source>
</evidence>
<dbReference type="Pfam" id="PF08323">
    <property type="entry name" value="Glyco_transf_5"/>
    <property type="match status" value="1"/>
</dbReference>
<dbReference type="PANTHER" id="PTHR45825:SF11">
    <property type="entry name" value="ALPHA AMYLASE DOMAIN-CONTAINING PROTEIN"/>
    <property type="match status" value="1"/>
</dbReference>
<evidence type="ECO:0000256" key="1">
    <source>
        <dbReference type="ARBA" id="ARBA00001478"/>
    </source>
</evidence>
<dbReference type="EC" id="2.4.1.21" evidence="5 11"/>
<evidence type="ECO:0000256" key="7">
    <source>
        <dbReference type="ARBA" id="ARBA00022676"/>
    </source>
</evidence>
<accession>A0A4P9K3T9</accession>
<dbReference type="SUPFAM" id="SSF53756">
    <property type="entry name" value="UDP-Glycosyltransferase/glycogen phosphorylase"/>
    <property type="match status" value="1"/>
</dbReference>
<dbReference type="NCBIfam" id="NF001899">
    <property type="entry name" value="PRK00654.1-2"/>
    <property type="match status" value="1"/>
</dbReference>
<evidence type="ECO:0000256" key="3">
    <source>
        <dbReference type="ARBA" id="ARBA00004964"/>
    </source>
</evidence>
<evidence type="ECO:0000256" key="8">
    <source>
        <dbReference type="ARBA" id="ARBA00022679"/>
    </source>
</evidence>
<dbReference type="Proteomes" id="UP000304864">
    <property type="component" value="Chromosome"/>
</dbReference>
<reference evidence="14 15" key="1">
    <citation type="submission" date="2019-05" db="EMBL/GenBank/DDBJ databases">
        <title>Thiomicrorhabdus sediminis sp. nov, a novel sulfur-oxidizing bacterium isolated from coastal sediment.</title>
        <authorList>
            <person name="Liu X."/>
        </authorList>
    </citation>
    <scope>NUCLEOTIDE SEQUENCE [LARGE SCALE GENOMIC DNA]</scope>
    <source>
        <strain evidence="14 15">G1</strain>
    </source>
</reference>
<feature type="domain" description="Starch synthase catalytic" evidence="13">
    <location>
        <begin position="2"/>
        <end position="246"/>
    </location>
</feature>
<evidence type="ECO:0000256" key="11">
    <source>
        <dbReference type="HAMAP-Rule" id="MF_00484"/>
    </source>
</evidence>
<dbReference type="Pfam" id="PF00534">
    <property type="entry name" value="Glycos_transf_1"/>
    <property type="match status" value="1"/>
</dbReference>
<dbReference type="UniPathway" id="UPA00164"/>
<evidence type="ECO:0000256" key="5">
    <source>
        <dbReference type="ARBA" id="ARBA00012588"/>
    </source>
</evidence>
<evidence type="ECO:0000256" key="9">
    <source>
        <dbReference type="ARBA" id="ARBA00023056"/>
    </source>
</evidence>
<dbReference type="InterPro" id="IPR011835">
    <property type="entry name" value="GS/SS"/>
</dbReference>
<dbReference type="EMBL" id="CP040602">
    <property type="protein sequence ID" value="QCU89538.1"/>
    <property type="molecule type" value="Genomic_DNA"/>
</dbReference>
<dbReference type="GO" id="GO:0004373">
    <property type="term" value="F:alpha-1,4-glucan glucosyltransferase (UDP-glucose donor) activity"/>
    <property type="evidence" value="ECO:0007669"/>
    <property type="project" value="InterPro"/>
</dbReference>
<protein>
    <recommendedName>
        <fullName evidence="6 11">Glycogen synthase</fullName>
        <ecNumber evidence="5 11">2.4.1.21</ecNumber>
    </recommendedName>
    <alternativeName>
        <fullName evidence="10 11">Starch [bacterial glycogen] synthase</fullName>
    </alternativeName>
</protein>
<dbReference type="NCBIfam" id="TIGR02095">
    <property type="entry name" value="glgA"/>
    <property type="match status" value="1"/>
</dbReference>
<name>A0A4P9K3T9_9GAMM</name>
<dbReference type="RefSeq" id="WP_138563994.1">
    <property type="nucleotide sequence ID" value="NZ_CP040602.1"/>
</dbReference>
<evidence type="ECO:0000313" key="15">
    <source>
        <dbReference type="Proteomes" id="UP000304864"/>
    </source>
</evidence>
<dbReference type="GO" id="GO:0005829">
    <property type="term" value="C:cytosol"/>
    <property type="evidence" value="ECO:0007669"/>
    <property type="project" value="TreeGrafter"/>
</dbReference>
<dbReference type="AlphaFoldDB" id="A0A4P9K3T9"/>
<feature type="domain" description="Glycosyl transferase family 1" evidence="12">
    <location>
        <begin position="316"/>
        <end position="447"/>
    </location>
</feature>
<evidence type="ECO:0000256" key="6">
    <source>
        <dbReference type="ARBA" id="ARBA00019935"/>
    </source>
</evidence>
<gene>
    <name evidence="11 14" type="primary">glgA</name>
    <name evidence="14" type="ORF">FE785_02250</name>
</gene>
<keyword evidence="8 11" id="KW-0808">Transferase</keyword>
<dbReference type="KEGG" id="thig:FE785_02250"/>
<dbReference type="HAMAP" id="MF_00484">
    <property type="entry name" value="Glycogen_synth"/>
    <property type="match status" value="1"/>
</dbReference>
<dbReference type="InterPro" id="IPR001296">
    <property type="entry name" value="Glyco_trans_1"/>
</dbReference>
<feature type="binding site" evidence="11">
    <location>
        <position position="15"/>
    </location>
    <ligand>
        <name>ADP-alpha-D-glucose</name>
        <dbReference type="ChEBI" id="CHEBI:57498"/>
    </ligand>
</feature>
<evidence type="ECO:0000256" key="4">
    <source>
        <dbReference type="ARBA" id="ARBA00010281"/>
    </source>
</evidence>
<evidence type="ECO:0000259" key="12">
    <source>
        <dbReference type="Pfam" id="PF00534"/>
    </source>
</evidence>
<keyword evidence="9 11" id="KW-0320">Glycogen biosynthesis</keyword>
<comment type="similarity">
    <text evidence="4 11">Belongs to the glycosyltransferase 1 family. Bacterial/plant glycogen synthase subfamily.</text>
</comment>
<evidence type="ECO:0000259" key="13">
    <source>
        <dbReference type="Pfam" id="PF08323"/>
    </source>
</evidence>
<dbReference type="CDD" id="cd03791">
    <property type="entry name" value="GT5_Glycogen_synthase_DULL1-like"/>
    <property type="match status" value="1"/>
</dbReference>
<organism evidence="14 15">
    <name type="scientific">Thiomicrorhabdus sediminis</name>
    <dbReference type="NCBI Taxonomy" id="2580412"/>
    <lineage>
        <taxon>Bacteria</taxon>
        <taxon>Pseudomonadati</taxon>
        <taxon>Pseudomonadota</taxon>
        <taxon>Gammaproteobacteria</taxon>
        <taxon>Thiotrichales</taxon>
        <taxon>Piscirickettsiaceae</taxon>
        <taxon>Thiomicrorhabdus</taxon>
    </lineage>
</organism>
<dbReference type="PANTHER" id="PTHR45825">
    <property type="entry name" value="GRANULE-BOUND STARCH SYNTHASE 1, CHLOROPLASTIC/AMYLOPLASTIC"/>
    <property type="match status" value="1"/>
</dbReference>
<dbReference type="OrthoDB" id="9808590at2"/>
<dbReference type="Gene3D" id="3.40.50.2000">
    <property type="entry name" value="Glycogen Phosphorylase B"/>
    <property type="match status" value="2"/>
</dbReference>
<proteinExistence type="inferred from homology"/>
<sequence>MKVLFATSEAHPLIKTGGLADVSGSLPNALAELGHQVRLVLPAYRDVMQKLQRSDYRQVAKGSIDGCGKTFEFRVLQIKAGAVKDIDIPVWLVDIEELFDRPGNPYLAHDGKDWWDNGERFALFSMVVSQLAMDELGLKWRADIVHLNDWQTGLTAALLSLYEQRPKTIFTVHNMAYPGNYPKSLFAQLQLPWELWNIEGVEFYGHFSMLKAGLVYADIVTTVSPTYAREICYPQFAYGMEGILQKRSFEGALFGVLNGIDDDVWHPKNDEFIAKNYSVERGRIKAKQINKEALIHDLCELRGDSQAKVDSHLNKWLEKPLVGFVGRLVEQKGIDLVMQTVPEILQQSDANFVFVGTGEKWFEDQVRFLSEQYPSRVWAHIGYSEALAHKVEAGADMFLMPSRFEPCGLNQMYSLAYGTPPIVHHTGGLADTVVNATDENLKNKVANGFVFYDLSRHSLQSIMLHALHLFTKKRTWQAIQKAGMSPPRNWRISAKAYEQLYLKK</sequence>
<dbReference type="InterPro" id="IPR013534">
    <property type="entry name" value="Starch_synth_cat_dom"/>
</dbReference>
<evidence type="ECO:0000256" key="10">
    <source>
        <dbReference type="ARBA" id="ARBA00031722"/>
    </source>
</evidence>
<comment type="catalytic activity">
    <reaction evidence="1 11">
        <text>[(1-&gt;4)-alpha-D-glucosyl](n) + ADP-alpha-D-glucose = [(1-&gt;4)-alpha-D-glucosyl](n+1) + ADP + H(+)</text>
        <dbReference type="Rhea" id="RHEA:18189"/>
        <dbReference type="Rhea" id="RHEA-COMP:9584"/>
        <dbReference type="Rhea" id="RHEA-COMP:9587"/>
        <dbReference type="ChEBI" id="CHEBI:15378"/>
        <dbReference type="ChEBI" id="CHEBI:15444"/>
        <dbReference type="ChEBI" id="CHEBI:57498"/>
        <dbReference type="ChEBI" id="CHEBI:456216"/>
        <dbReference type="EC" id="2.4.1.21"/>
    </reaction>
</comment>
<dbReference type="GO" id="GO:0009011">
    <property type="term" value="F:alpha-1,4-glucan glucosyltransferase (ADP-glucose donor) activity"/>
    <property type="evidence" value="ECO:0007669"/>
    <property type="project" value="UniProtKB-UniRule"/>
</dbReference>
<comment type="function">
    <text evidence="2 11">Synthesizes alpha-1,4-glucan chains using ADP-glucose.</text>
</comment>
<keyword evidence="7 11" id="KW-0328">Glycosyltransferase</keyword>
<keyword evidence="15" id="KW-1185">Reference proteome</keyword>
<comment type="pathway">
    <text evidence="3 11">Glycan biosynthesis; glycogen biosynthesis.</text>
</comment>